<name>A0A9D1M2T2_9PROT</name>
<feature type="transmembrane region" description="Helical" evidence="2">
    <location>
        <begin position="55"/>
        <end position="75"/>
    </location>
</feature>
<accession>A0A9D1M2T2</accession>
<sequence>MKFIIVGIAWSYVFIYASVLLTIKLWNFNYLSVSDWGIIDTYWEQGGAIRQPKDYGFFFTLLALIPVWLLGWRYLYKKSFTAFLMAPIVWYNKKMIARYGSESSRIILKNLGSTTQKIDPKEIIESKLKRVKTNMEHHEKTSDFLREQLKEKINSDELK</sequence>
<feature type="transmembrane region" description="Helical" evidence="2">
    <location>
        <begin position="7"/>
        <end position="26"/>
    </location>
</feature>
<evidence type="ECO:0000313" key="4">
    <source>
        <dbReference type="Proteomes" id="UP000824107"/>
    </source>
</evidence>
<keyword evidence="2" id="KW-0812">Transmembrane</keyword>
<comment type="caution">
    <text evidence="3">The sequence shown here is derived from an EMBL/GenBank/DDBJ whole genome shotgun (WGS) entry which is preliminary data.</text>
</comment>
<dbReference type="AlphaFoldDB" id="A0A9D1M2T2"/>
<organism evidence="3 4">
    <name type="scientific">Candidatus Scatocola faecipullorum</name>
    <dbReference type="NCBI Taxonomy" id="2840917"/>
    <lineage>
        <taxon>Bacteria</taxon>
        <taxon>Pseudomonadati</taxon>
        <taxon>Pseudomonadota</taxon>
        <taxon>Alphaproteobacteria</taxon>
        <taxon>Rhodospirillales</taxon>
        <taxon>Rhodospirillaceae</taxon>
        <taxon>Rhodospirillaceae incertae sedis</taxon>
        <taxon>Candidatus Scatocola</taxon>
    </lineage>
</organism>
<gene>
    <name evidence="3" type="ORF">IAD20_00260</name>
</gene>
<evidence type="ECO:0000256" key="1">
    <source>
        <dbReference type="SAM" id="Coils"/>
    </source>
</evidence>
<keyword evidence="2" id="KW-0472">Membrane</keyword>
<evidence type="ECO:0000256" key="2">
    <source>
        <dbReference type="SAM" id="Phobius"/>
    </source>
</evidence>
<reference evidence="3" key="1">
    <citation type="submission" date="2020-10" db="EMBL/GenBank/DDBJ databases">
        <authorList>
            <person name="Gilroy R."/>
        </authorList>
    </citation>
    <scope>NUCLEOTIDE SEQUENCE</scope>
    <source>
        <strain evidence="3">ChiW3-316</strain>
    </source>
</reference>
<reference evidence="3" key="2">
    <citation type="journal article" date="2021" name="PeerJ">
        <title>Extensive microbial diversity within the chicken gut microbiome revealed by metagenomics and culture.</title>
        <authorList>
            <person name="Gilroy R."/>
            <person name="Ravi A."/>
            <person name="Getino M."/>
            <person name="Pursley I."/>
            <person name="Horton D.L."/>
            <person name="Alikhan N.F."/>
            <person name="Baker D."/>
            <person name="Gharbi K."/>
            <person name="Hall N."/>
            <person name="Watson M."/>
            <person name="Adriaenssens E.M."/>
            <person name="Foster-Nyarko E."/>
            <person name="Jarju S."/>
            <person name="Secka A."/>
            <person name="Antonio M."/>
            <person name="Oren A."/>
            <person name="Chaudhuri R.R."/>
            <person name="La Ragione R."/>
            <person name="Hildebrand F."/>
            <person name="Pallen M.J."/>
        </authorList>
    </citation>
    <scope>NUCLEOTIDE SEQUENCE</scope>
    <source>
        <strain evidence="3">ChiW3-316</strain>
    </source>
</reference>
<keyword evidence="2" id="KW-1133">Transmembrane helix</keyword>
<dbReference type="EMBL" id="DVNC01000002">
    <property type="protein sequence ID" value="HIU52496.1"/>
    <property type="molecule type" value="Genomic_DNA"/>
</dbReference>
<feature type="coiled-coil region" evidence="1">
    <location>
        <begin position="121"/>
        <end position="148"/>
    </location>
</feature>
<protein>
    <submittedName>
        <fullName evidence="3">Uncharacterized protein</fullName>
    </submittedName>
</protein>
<proteinExistence type="predicted"/>
<dbReference type="Proteomes" id="UP000824107">
    <property type="component" value="Unassembled WGS sequence"/>
</dbReference>
<evidence type="ECO:0000313" key="3">
    <source>
        <dbReference type="EMBL" id="HIU52496.1"/>
    </source>
</evidence>
<keyword evidence="1" id="KW-0175">Coiled coil</keyword>